<evidence type="ECO:0000313" key="2">
    <source>
        <dbReference type="EMBL" id="SFC99220.1"/>
    </source>
</evidence>
<organism evidence="2 3">
    <name type="scientific">Streptomyces aidingensis</name>
    <dbReference type="NCBI Taxonomy" id="910347"/>
    <lineage>
        <taxon>Bacteria</taxon>
        <taxon>Bacillati</taxon>
        <taxon>Actinomycetota</taxon>
        <taxon>Actinomycetes</taxon>
        <taxon>Kitasatosporales</taxon>
        <taxon>Streptomycetaceae</taxon>
        <taxon>Streptomyces</taxon>
    </lineage>
</organism>
<evidence type="ECO:0000313" key="3">
    <source>
        <dbReference type="Proteomes" id="UP000199207"/>
    </source>
</evidence>
<reference evidence="2 3" key="1">
    <citation type="submission" date="2016-10" db="EMBL/GenBank/DDBJ databases">
        <authorList>
            <person name="de Groot N.N."/>
        </authorList>
    </citation>
    <scope>NUCLEOTIDE SEQUENCE [LARGE SCALE GENOMIC DNA]</scope>
    <source>
        <strain evidence="2 3">CGMCC 4.5739</strain>
    </source>
</reference>
<sequence>MKTTIPMRMLANPRRTTLVHLESADELRPSVAAGGRPEAELPSNTANPARTVLVEAPRTNGVMTR</sequence>
<evidence type="ECO:0000256" key="1">
    <source>
        <dbReference type="SAM" id="MobiDB-lite"/>
    </source>
</evidence>
<dbReference type="Proteomes" id="UP000199207">
    <property type="component" value="Unassembled WGS sequence"/>
</dbReference>
<dbReference type="EMBL" id="FOLM01000008">
    <property type="protein sequence ID" value="SFC99220.1"/>
    <property type="molecule type" value="Genomic_DNA"/>
</dbReference>
<protein>
    <submittedName>
        <fullName evidence="2">Uncharacterized protein</fullName>
    </submittedName>
</protein>
<dbReference type="AlphaFoldDB" id="A0A1I1NZU4"/>
<accession>A0A1I1NZU4</accession>
<keyword evidence="3" id="KW-1185">Reference proteome</keyword>
<name>A0A1I1NZU4_9ACTN</name>
<proteinExistence type="predicted"/>
<dbReference type="OrthoDB" id="3855241at2"/>
<gene>
    <name evidence="2" type="ORF">SAMN05421773_10896</name>
</gene>
<dbReference type="RefSeq" id="WP_093839485.1">
    <property type="nucleotide sequence ID" value="NZ_FOLM01000008.1"/>
</dbReference>
<feature type="region of interest" description="Disordered" evidence="1">
    <location>
        <begin position="30"/>
        <end position="49"/>
    </location>
</feature>